<evidence type="ECO:0008006" key="3">
    <source>
        <dbReference type="Google" id="ProtNLM"/>
    </source>
</evidence>
<keyword evidence="1" id="KW-0812">Transmembrane</keyword>
<dbReference type="EMBL" id="UINC01053362">
    <property type="protein sequence ID" value="SVB69787.1"/>
    <property type="molecule type" value="Genomic_DNA"/>
</dbReference>
<keyword evidence="1" id="KW-0472">Membrane</keyword>
<sequence>MYKINQASDLYINKMINILHFNYYKIIILILVLGIGCSDLNEDTPKEEKEEEITELVPIGYSKFTFNKYAPLSDKPIDIHTYLPDTTKPNIPIMFVMHGNSRNGRDYCFSWVASAKEYNFLVVCPELDVLQFPTSAEYHLGGIYDSGSLVDSTKWSFNFIEEIYSYLKAEGVTTAETYGLYGHSAGSQFVHRLALFTEPKHASIIIAANAGWYTTINFDESFPYGLKDSPISESQLKEKFGYPIIILLGENDTDPNDSSLRKTEEAMRQGKHRFERGNFFYKMAKDKASELGIVFNWKLETVPNVGHSNTNIAPMAAKLFFR</sequence>
<name>A0A382G5F4_9ZZZZ</name>
<dbReference type="Gene3D" id="3.40.50.1820">
    <property type="entry name" value="alpha/beta hydrolase"/>
    <property type="match status" value="1"/>
</dbReference>
<keyword evidence="1" id="KW-1133">Transmembrane helix</keyword>
<accession>A0A382G5F4</accession>
<organism evidence="2">
    <name type="scientific">marine metagenome</name>
    <dbReference type="NCBI Taxonomy" id="408172"/>
    <lineage>
        <taxon>unclassified sequences</taxon>
        <taxon>metagenomes</taxon>
        <taxon>ecological metagenomes</taxon>
    </lineage>
</organism>
<dbReference type="SUPFAM" id="SSF53474">
    <property type="entry name" value="alpha/beta-Hydrolases"/>
    <property type="match status" value="1"/>
</dbReference>
<evidence type="ECO:0000256" key="1">
    <source>
        <dbReference type="SAM" id="Phobius"/>
    </source>
</evidence>
<proteinExistence type="predicted"/>
<feature type="transmembrane region" description="Helical" evidence="1">
    <location>
        <begin position="21"/>
        <end position="41"/>
    </location>
</feature>
<evidence type="ECO:0000313" key="2">
    <source>
        <dbReference type="EMBL" id="SVB69787.1"/>
    </source>
</evidence>
<protein>
    <recommendedName>
        <fullName evidence="3">Peptidase S9 prolyl oligopeptidase catalytic domain-containing protein</fullName>
    </recommendedName>
</protein>
<reference evidence="2" key="1">
    <citation type="submission" date="2018-05" db="EMBL/GenBank/DDBJ databases">
        <authorList>
            <person name="Lanie J.A."/>
            <person name="Ng W.-L."/>
            <person name="Kazmierczak K.M."/>
            <person name="Andrzejewski T.M."/>
            <person name="Davidsen T.M."/>
            <person name="Wayne K.J."/>
            <person name="Tettelin H."/>
            <person name="Glass J.I."/>
            <person name="Rusch D."/>
            <person name="Podicherti R."/>
            <person name="Tsui H.-C.T."/>
            <person name="Winkler M.E."/>
        </authorList>
    </citation>
    <scope>NUCLEOTIDE SEQUENCE</scope>
</reference>
<gene>
    <name evidence="2" type="ORF">METZ01_LOCUS222641</name>
</gene>
<dbReference type="InterPro" id="IPR029058">
    <property type="entry name" value="AB_hydrolase_fold"/>
</dbReference>
<dbReference type="AlphaFoldDB" id="A0A382G5F4"/>